<evidence type="ECO:0008006" key="2">
    <source>
        <dbReference type="Google" id="ProtNLM"/>
    </source>
</evidence>
<dbReference type="EMBL" id="CADCTM010000902">
    <property type="protein sequence ID" value="CAA9302910.1"/>
    <property type="molecule type" value="Genomic_DNA"/>
</dbReference>
<reference evidence="1" key="1">
    <citation type="submission" date="2020-02" db="EMBL/GenBank/DDBJ databases">
        <authorList>
            <person name="Meier V. D."/>
        </authorList>
    </citation>
    <scope>NUCLEOTIDE SEQUENCE</scope>
    <source>
        <strain evidence="1">AVDCRST_MAG92</strain>
    </source>
</reference>
<sequence length="363" mass="40103">MNSDLDNNSDALYSRLIAWLLQESVPAASLSADGQEEIPVPKGEQTAADFELDHLDPFDLEKLNIAPNHTNDAAQNRTGAGSETIPAYEDLEPGAQSRPYTLGEMPTVQNRFQAILKRRLQVEIERHPPLFPWETEFSDYEPNADAVADNWVPSVRLWMPQLSNLNLPVAMPETVMAQLLDACSEAVYSRRQLGAKLVNAVENLFPDQFSSLNQLAGMVLLYPSRSGERLQAFSGSYETAATEQQMTLALLAAKEIISALTVPISATQTPVERQWQTSVGVVTVQANYQIQDGVSKLHVSGRLPRGGSLTLRTPQASATSQRTYPGYLSVESYDLQPNQSYPLEIRFHDSEQTPLIFAICPTV</sequence>
<proteinExistence type="predicted"/>
<dbReference type="AlphaFoldDB" id="A0A6J4KDT0"/>
<accession>A0A6J4KDT0</accession>
<evidence type="ECO:0000313" key="1">
    <source>
        <dbReference type="EMBL" id="CAA9302910.1"/>
    </source>
</evidence>
<gene>
    <name evidence="1" type="ORF">AVDCRST_MAG92-5256</name>
</gene>
<protein>
    <recommendedName>
        <fullName evidence="2">PatU</fullName>
    </recommendedName>
</protein>
<name>A0A6J4KDT0_9CYAN</name>
<organism evidence="1">
    <name type="scientific">uncultured Coleofasciculus sp</name>
    <dbReference type="NCBI Taxonomy" id="1267456"/>
    <lineage>
        <taxon>Bacteria</taxon>
        <taxon>Bacillati</taxon>
        <taxon>Cyanobacteriota</taxon>
        <taxon>Cyanophyceae</taxon>
        <taxon>Coleofasciculales</taxon>
        <taxon>Coleofasciculaceae</taxon>
        <taxon>Coleofasciculus</taxon>
        <taxon>environmental samples</taxon>
    </lineage>
</organism>